<dbReference type="SUPFAM" id="SSF55040">
    <property type="entry name" value="Molybdenum cofactor biosynthesis protein C, MoaC"/>
    <property type="match status" value="1"/>
</dbReference>
<proteinExistence type="predicted"/>
<feature type="region of interest" description="Disordered" evidence="6">
    <location>
        <begin position="207"/>
        <end position="254"/>
    </location>
</feature>
<dbReference type="InterPro" id="IPR002820">
    <property type="entry name" value="Mopterin_CF_biosynth-C_dom"/>
</dbReference>
<dbReference type="InterPro" id="IPR036522">
    <property type="entry name" value="MoaC_sf"/>
</dbReference>
<evidence type="ECO:0000259" key="7">
    <source>
        <dbReference type="Pfam" id="PF01967"/>
    </source>
</evidence>
<dbReference type="PROSITE" id="PS00018">
    <property type="entry name" value="EF_HAND_1"/>
    <property type="match status" value="1"/>
</dbReference>
<reference evidence="9 10" key="1">
    <citation type="submission" date="2024-02" db="EMBL/GenBank/DDBJ databases">
        <authorList>
            <person name="Chen Y."/>
            <person name="Shah S."/>
            <person name="Dougan E. K."/>
            <person name="Thang M."/>
            <person name="Chan C."/>
        </authorList>
    </citation>
    <scope>NUCLEOTIDE SEQUENCE [LARGE SCALE GENOMIC DNA]</scope>
</reference>
<protein>
    <recommendedName>
        <fullName evidence="3">cyclic pyranopterin monophosphate synthase</fullName>
        <ecNumber evidence="3">4.6.1.17</ecNumber>
    </recommendedName>
</protein>
<evidence type="ECO:0000259" key="8">
    <source>
        <dbReference type="Pfam" id="PF18060"/>
    </source>
</evidence>
<keyword evidence="4" id="KW-0501">Molybdenum cofactor biosynthesis</keyword>
<dbReference type="EC" id="4.6.1.17" evidence="3"/>
<evidence type="ECO:0000256" key="4">
    <source>
        <dbReference type="ARBA" id="ARBA00023150"/>
    </source>
</evidence>
<comment type="pathway">
    <text evidence="2">Cofactor biosynthesis; molybdopterin biosynthesis.</text>
</comment>
<dbReference type="NCBIfam" id="NF006870">
    <property type="entry name" value="PRK09364.1"/>
    <property type="match status" value="1"/>
</dbReference>
<evidence type="ECO:0000313" key="10">
    <source>
        <dbReference type="Proteomes" id="UP001642464"/>
    </source>
</evidence>
<sequence>MVDVGGKAVTKRTAHARSVVDLPAEIVRLFSSPRHLDGPKGPVLTTAIIAGVTGAKQTSSLIPFCHPLPLDKISVDIELHGSQLVIDCHVGCVHKTGVEMEALTGASLAALTVYDMCKAISHDMVIRETRLISKKGGKSDVGGGPRNAATIPPEASFVVAVSEGFSRTPFPSGKRARRRCEGASMGARGKWARKESLARIAVRDAQVPASAAQTSNSEREWSSGLGRGSRTCSQTRSVGARGGRGAAERKSREREMELAKRLSMGRSSVKTTKRQPSARQEEYALLSEDQQVYFEDVITRPFAEQAIAFLNAFFDEIGDQADFIFEVAYEVVKMADMHTRGVEYVHLYEEGSNMEFNVALYFYEKLCKTLFDEPAGRAWRAEQFTPSMPTMMTAIERKAQLREIDLNQDGNISFLEYLLAQYADYVNAAEFTRRGLNNVDMNEGSAVLAARAALEDVNERIRAFEEEKRRLEELSKKPGVRGLGAKHQLASLLSSPIAEELQTALIKAEAALRAAVRADKKSKGMESKKSSPNAGSLWWMQKDLDQKKKMYGRRRK</sequence>
<dbReference type="Pfam" id="PF18060">
    <property type="entry name" value="F_actin_bund_C"/>
    <property type="match status" value="1"/>
</dbReference>
<evidence type="ECO:0000256" key="5">
    <source>
        <dbReference type="ARBA" id="ARBA00023239"/>
    </source>
</evidence>
<dbReference type="PANTHER" id="PTHR37009">
    <property type="entry name" value="EF-HAND DOMAIN-CONTAINING PROTEIN"/>
    <property type="match status" value="1"/>
</dbReference>
<name>A0ABP0JLW7_9DINO</name>
<dbReference type="InterPro" id="IPR040810">
    <property type="entry name" value="F_actin_bund_C"/>
</dbReference>
<evidence type="ECO:0000256" key="6">
    <source>
        <dbReference type="SAM" id="MobiDB-lite"/>
    </source>
</evidence>
<feature type="compositionally biased region" description="Basic and acidic residues" evidence="6">
    <location>
        <begin position="517"/>
        <end position="529"/>
    </location>
</feature>
<dbReference type="PANTHER" id="PTHR37009:SF1">
    <property type="entry name" value="CALCIUM-REGULATED ACTIN-BUNDLING PROTEIN"/>
    <property type="match status" value="1"/>
</dbReference>
<accession>A0ABP0JLW7</accession>
<feature type="domain" description="Calcium-regulated actin-bundling protein C-terminal" evidence="8">
    <location>
        <begin position="452"/>
        <end position="530"/>
    </location>
</feature>
<dbReference type="InterPro" id="IPR018247">
    <property type="entry name" value="EF_Hand_1_Ca_BS"/>
</dbReference>
<evidence type="ECO:0000256" key="3">
    <source>
        <dbReference type="ARBA" id="ARBA00012575"/>
    </source>
</evidence>
<evidence type="ECO:0000313" key="9">
    <source>
        <dbReference type="EMBL" id="CAK9015431.1"/>
    </source>
</evidence>
<dbReference type="CDD" id="cd01420">
    <property type="entry name" value="MoaC_PE"/>
    <property type="match status" value="1"/>
</dbReference>
<dbReference type="InterPro" id="IPR023045">
    <property type="entry name" value="MoaC"/>
</dbReference>
<evidence type="ECO:0000256" key="2">
    <source>
        <dbReference type="ARBA" id="ARBA00005046"/>
    </source>
</evidence>
<comment type="catalytic activity">
    <reaction evidence="1">
        <text>(8S)-3',8-cyclo-7,8-dihydroguanosine 5'-triphosphate = cyclic pyranopterin phosphate + diphosphate</text>
        <dbReference type="Rhea" id="RHEA:49580"/>
        <dbReference type="ChEBI" id="CHEBI:33019"/>
        <dbReference type="ChEBI" id="CHEBI:59648"/>
        <dbReference type="ChEBI" id="CHEBI:131766"/>
        <dbReference type="EC" id="4.6.1.17"/>
    </reaction>
</comment>
<dbReference type="Pfam" id="PF01967">
    <property type="entry name" value="MoaC"/>
    <property type="match status" value="1"/>
</dbReference>
<feature type="domain" description="Molybdopterin cofactor biosynthesis C (MoaC)" evidence="7">
    <location>
        <begin position="1"/>
        <end position="137"/>
    </location>
</feature>
<dbReference type="NCBIfam" id="TIGR00581">
    <property type="entry name" value="moaC"/>
    <property type="match status" value="1"/>
</dbReference>
<gene>
    <name evidence="9" type="ORF">SCF082_LOCUS12756</name>
</gene>
<comment type="caution">
    <text evidence="9">The sequence shown here is derived from an EMBL/GenBank/DDBJ whole genome shotgun (WGS) entry which is preliminary data.</text>
</comment>
<feature type="region of interest" description="Disordered" evidence="6">
    <location>
        <begin position="517"/>
        <end position="556"/>
    </location>
</feature>
<dbReference type="InterPro" id="IPR053356">
    <property type="entry name" value="Calcium-reg_actin-bundling"/>
</dbReference>
<dbReference type="Proteomes" id="UP001642464">
    <property type="component" value="Unassembled WGS sequence"/>
</dbReference>
<dbReference type="Gene3D" id="3.30.70.640">
    <property type="entry name" value="Molybdopterin cofactor biosynthesis C (MoaC) domain"/>
    <property type="match status" value="1"/>
</dbReference>
<dbReference type="InterPro" id="IPR047594">
    <property type="entry name" value="MoaC_bact/euk"/>
</dbReference>
<keyword evidence="10" id="KW-1185">Reference proteome</keyword>
<evidence type="ECO:0000256" key="1">
    <source>
        <dbReference type="ARBA" id="ARBA00001637"/>
    </source>
</evidence>
<organism evidence="9 10">
    <name type="scientific">Durusdinium trenchii</name>
    <dbReference type="NCBI Taxonomy" id="1381693"/>
    <lineage>
        <taxon>Eukaryota</taxon>
        <taxon>Sar</taxon>
        <taxon>Alveolata</taxon>
        <taxon>Dinophyceae</taxon>
        <taxon>Suessiales</taxon>
        <taxon>Symbiodiniaceae</taxon>
        <taxon>Durusdinium</taxon>
    </lineage>
</organism>
<dbReference type="EMBL" id="CAXAMM010007796">
    <property type="protein sequence ID" value="CAK9015431.1"/>
    <property type="molecule type" value="Genomic_DNA"/>
</dbReference>
<keyword evidence="5" id="KW-0456">Lyase</keyword>